<dbReference type="InterPro" id="IPR050095">
    <property type="entry name" value="ECF_ABC_transporter_ATP-bd"/>
</dbReference>
<dbReference type="Proteomes" id="UP000318102">
    <property type="component" value="Unassembled WGS sequence"/>
</dbReference>
<sequence length="286" mass="32184">MCTRNAVKVVAAIIRFNQVGFQYPKRESMFADLSLHIEQGQWVTIVGPNGSGKSTLTKLMNGLLAPRSGTIQIGGVTLDGHTVSDIHRRVGYLFQNPDNQFIAATVQDDMAFGMENRCLSQEEMQRRINQVSVELGIQDWLHRHPSSLSGGQKQRVAIAGLLVLDPEVMIWDEATSMLDEQARREFMTRMRQLRVERRLTIVSVTHDAEEIMASDRVLVIKDGKLVAGLTPMELFVQGELLQECCLRPPFAVELSLELRRRGVDVDICRDEEELVNALWPSCPVKS</sequence>
<dbReference type="InterPro" id="IPR015856">
    <property type="entry name" value="ABC_transpr_CbiO/EcfA_su"/>
</dbReference>
<name>A0A559IPV9_9BACL</name>
<gene>
    <name evidence="10" type="ORF">FPZ44_17555</name>
</gene>
<evidence type="ECO:0000256" key="6">
    <source>
        <dbReference type="ARBA" id="ARBA00022840"/>
    </source>
</evidence>
<protein>
    <submittedName>
        <fullName evidence="10">Energy-coupling factor transporter ATPase</fullName>
    </submittedName>
</protein>
<keyword evidence="7" id="KW-1278">Translocase</keyword>
<dbReference type="EMBL" id="VNJK01000002">
    <property type="protein sequence ID" value="TVX89583.1"/>
    <property type="molecule type" value="Genomic_DNA"/>
</dbReference>
<evidence type="ECO:0000256" key="4">
    <source>
        <dbReference type="ARBA" id="ARBA00022475"/>
    </source>
</evidence>
<feature type="domain" description="ABC transporter" evidence="9">
    <location>
        <begin position="14"/>
        <end position="247"/>
    </location>
</feature>
<dbReference type="OrthoDB" id="9784332at2"/>
<dbReference type="PANTHER" id="PTHR43553:SF24">
    <property type="entry name" value="ENERGY-COUPLING FACTOR TRANSPORTER ATP-BINDING PROTEIN ECFA1"/>
    <property type="match status" value="1"/>
</dbReference>
<keyword evidence="11" id="KW-1185">Reference proteome</keyword>
<keyword evidence="5" id="KW-0547">Nucleotide-binding</keyword>
<evidence type="ECO:0000259" key="9">
    <source>
        <dbReference type="PROSITE" id="PS50893"/>
    </source>
</evidence>
<evidence type="ECO:0000256" key="8">
    <source>
        <dbReference type="ARBA" id="ARBA00023136"/>
    </source>
</evidence>
<dbReference type="SMART" id="SM00382">
    <property type="entry name" value="AAA"/>
    <property type="match status" value="1"/>
</dbReference>
<dbReference type="SUPFAM" id="SSF52540">
    <property type="entry name" value="P-loop containing nucleoside triphosphate hydrolases"/>
    <property type="match status" value="1"/>
</dbReference>
<dbReference type="CDD" id="cd03225">
    <property type="entry name" value="ABC_cobalt_CbiO_domain1"/>
    <property type="match status" value="1"/>
</dbReference>
<keyword evidence="4" id="KW-1003">Cell membrane</keyword>
<dbReference type="FunFam" id="3.40.50.300:FF:000224">
    <property type="entry name" value="Energy-coupling factor transporter ATP-binding protein EcfA"/>
    <property type="match status" value="1"/>
</dbReference>
<dbReference type="Pfam" id="PF00005">
    <property type="entry name" value="ABC_tran"/>
    <property type="match status" value="1"/>
</dbReference>
<comment type="similarity">
    <text evidence="2">Belongs to the ABC transporter superfamily.</text>
</comment>
<keyword evidence="6" id="KW-0067">ATP-binding</keyword>
<organism evidence="10 11">
    <name type="scientific">Paenibacillus agilis</name>
    <dbReference type="NCBI Taxonomy" id="3020863"/>
    <lineage>
        <taxon>Bacteria</taxon>
        <taxon>Bacillati</taxon>
        <taxon>Bacillota</taxon>
        <taxon>Bacilli</taxon>
        <taxon>Bacillales</taxon>
        <taxon>Paenibacillaceae</taxon>
        <taxon>Paenibacillus</taxon>
    </lineage>
</organism>
<dbReference type="InterPro" id="IPR027417">
    <property type="entry name" value="P-loop_NTPase"/>
</dbReference>
<reference evidence="10 11" key="1">
    <citation type="submission" date="2019-07" db="EMBL/GenBank/DDBJ databases">
        <authorList>
            <person name="Kim J."/>
        </authorList>
    </citation>
    <scope>NUCLEOTIDE SEQUENCE [LARGE SCALE GENOMIC DNA]</scope>
    <source>
        <strain evidence="10 11">N4</strain>
    </source>
</reference>
<dbReference type="NCBIfam" id="TIGR04520">
    <property type="entry name" value="ECF_ATPase_1"/>
    <property type="match status" value="1"/>
</dbReference>
<dbReference type="PROSITE" id="PS50893">
    <property type="entry name" value="ABC_TRANSPORTER_2"/>
    <property type="match status" value="1"/>
</dbReference>
<dbReference type="InterPro" id="IPR030947">
    <property type="entry name" value="EcfA_1"/>
</dbReference>
<dbReference type="GO" id="GO:0016887">
    <property type="term" value="F:ATP hydrolysis activity"/>
    <property type="evidence" value="ECO:0007669"/>
    <property type="project" value="InterPro"/>
</dbReference>
<dbReference type="GO" id="GO:0042626">
    <property type="term" value="F:ATPase-coupled transmembrane transporter activity"/>
    <property type="evidence" value="ECO:0007669"/>
    <property type="project" value="TreeGrafter"/>
</dbReference>
<accession>A0A559IPV9</accession>
<dbReference type="PANTHER" id="PTHR43553">
    <property type="entry name" value="HEAVY METAL TRANSPORTER"/>
    <property type="match status" value="1"/>
</dbReference>
<comment type="subcellular location">
    <subcellularLocation>
        <location evidence="1">Cell membrane</location>
        <topology evidence="1">Peripheral membrane protein</topology>
    </subcellularLocation>
</comment>
<dbReference type="InterPro" id="IPR003593">
    <property type="entry name" value="AAA+_ATPase"/>
</dbReference>
<evidence type="ECO:0000313" key="11">
    <source>
        <dbReference type="Proteomes" id="UP000318102"/>
    </source>
</evidence>
<dbReference type="GO" id="GO:0015087">
    <property type="term" value="F:cobalt ion transmembrane transporter activity"/>
    <property type="evidence" value="ECO:0007669"/>
    <property type="project" value="UniProtKB-ARBA"/>
</dbReference>
<dbReference type="InterPro" id="IPR003439">
    <property type="entry name" value="ABC_transporter-like_ATP-bd"/>
</dbReference>
<evidence type="ECO:0000256" key="5">
    <source>
        <dbReference type="ARBA" id="ARBA00022741"/>
    </source>
</evidence>
<evidence type="ECO:0000256" key="2">
    <source>
        <dbReference type="ARBA" id="ARBA00005417"/>
    </source>
</evidence>
<dbReference type="GO" id="GO:0043190">
    <property type="term" value="C:ATP-binding cassette (ABC) transporter complex"/>
    <property type="evidence" value="ECO:0007669"/>
    <property type="project" value="TreeGrafter"/>
</dbReference>
<dbReference type="GO" id="GO:0005524">
    <property type="term" value="F:ATP binding"/>
    <property type="evidence" value="ECO:0007669"/>
    <property type="project" value="UniProtKB-KW"/>
</dbReference>
<evidence type="ECO:0000256" key="7">
    <source>
        <dbReference type="ARBA" id="ARBA00022967"/>
    </source>
</evidence>
<dbReference type="Gene3D" id="3.40.50.300">
    <property type="entry name" value="P-loop containing nucleotide triphosphate hydrolases"/>
    <property type="match status" value="1"/>
</dbReference>
<dbReference type="PROSITE" id="PS00211">
    <property type="entry name" value="ABC_TRANSPORTER_1"/>
    <property type="match status" value="1"/>
</dbReference>
<dbReference type="AlphaFoldDB" id="A0A559IPV9"/>
<dbReference type="NCBIfam" id="NF010167">
    <property type="entry name" value="PRK13648.1"/>
    <property type="match status" value="1"/>
</dbReference>
<evidence type="ECO:0000256" key="1">
    <source>
        <dbReference type="ARBA" id="ARBA00004202"/>
    </source>
</evidence>
<keyword evidence="8" id="KW-0472">Membrane</keyword>
<keyword evidence="3" id="KW-0813">Transport</keyword>
<evidence type="ECO:0000313" key="10">
    <source>
        <dbReference type="EMBL" id="TVX89583.1"/>
    </source>
</evidence>
<dbReference type="InterPro" id="IPR017871">
    <property type="entry name" value="ABC_transporter-like_CS"/>
</dbReference>
<evidence type="ECO:0000256" key="3">
    <source>
        <dbReference type="ARBA" id="ARBA00022448"/>
    </source>
</evidence>
<comment type="caution">
    <text evidence="10">The sequence shown here is derived from an EMBL/GenBank/DDBJ whole genome shotgun (WGS) entry which is preliminary data.</text>
</comment>
<proteinExistence type="inferred from homology"/>